<comment type="caution">
    <text evidence="1">The sequence shown here is derived from an EMBL/GenBank/DDBJ whole genome shotgun (WGS) entry which is preliminary data.</text>
</comment>
<dbReference type="EMBL" id="JAINUF010000008">
    <property type="protein sequence ID" value="KAJ8351719.1"/>
    <property type="molecule type" value="Genomic_DNA"/>
</dbReference>
<evidence type="ECO:0000313" key="1">
    <source>
        <dbReference type="EMBL" id="KAJ8351719.1"/>
    </source>
</evidence>
<evidence type="ECO:0000313" key="2">
    <source>
        <dbReference type="Proteomes" id="UP001152622"/>
    </source>
</evidence>
<gene>
    <name evidence="1" type="ORF">SKAU_G00231950</name>
</gene>
<protein>
    <submittedName>
        <fullName evidence="1">Uncharacterized protein</fullName>
    </submittedName>
</protein>
<accession>A0A9Q1F685</accession>
<reference evidence="1" key="1">
    <citation type="journal article" date="2023" name="Science">
        <title>Genome structures resolve the early diversification of teleost fishes.</title>
        <authorList>
            <person name="Parey E."/>
            <person name="Louis A."/>
            <person name="Montfort J."/>
            <person name="Bouchez O."/>
            <person name="Roques C."/>
            <person name="Iampietro C."/>
            <person name="Lluch J."/>
            <person name="Castinel A."/>
            <person name="Donnadieu C."/>
            <person name="Desvignes T."/>
            <person name="Floi Bucao C."/>
            <person name="Jouanno E."/>
            <person name="Wen M."/>
            <person name="Mejri S."/>
            <person name="Dirks R."/>
            <person name="Jansen H."/>
            <person name="Henkel C."/>
            <person name="Chen W.J."/>
            <person name="Zahm M."/>
            <person name="Cabau C."/>
            <person name="Klopp C."/>
            <person name="Thompson A.W."/>
            <person name="Robinson-Rechavi M."/>
            <person name="Braasch I."/>
            <person name="Lecointre G."/>
            <person name="Bobe J."/>
            <person name="Postlethwait J.H."/>
            <person name="Berthelot C."/>
            <person name="Roest Crollius H."/>
            <person name="Guiguen Y."/>
        </authorList>
    </citation>
    <scope>NUCLEOTIDE SEQUENCE</scope>
    <source>
        <strain evidence="1">WJC10195</strain>
    </source>
</reference>
<dbReference type="AlphaFoldDB" id="A0A9Q1F685"/>
<name>A0A9Q1F685_SYNKA</name>
<organism evidence="1 2">
    <name type="scientific">Synaphobranchus kaupii</name>
    <name type="common">Kaup's arrowtooth eel</name>
    <dbReference type="NCBI Taxonomy" id="118154"/>
    <lineage>
        <taxon>Eukaryota</taxon>
        <taxon>Metazoa</taxon>
        <taxon>Chordata</taxon>
        <taxon>Craniata</taxon>
        <taxon>Vertebrata</taxon>
        <taxon>Euteleostomi</taxon>
        <taxon>Actinopterygii</taxon>
        <taxon>Neopterygii</taxon>
        <taxon>Teleostei</taxon>
        <taxon>Anguilliformes</taxon>
        <taxon>Synaphobranchidae</taxon>
        <taxon>Synaphobranchus</taxon>
    </lineage>
</organism>
<proteinExistence type="predicted"/>
<dbReference type="Proteomes" id="UP001152622">
    <property type="component" value="Chromosome 8"/>
</dbReference>
<sequence>MPSNWRDRKEAYPEMKSAFRVADWQFQSPPVTWQQNQRENFTALPSLSPNSLAPVCKALSKDLEWDISMRKTNASGA</sequence>
<keyword evidence="2" id="KW-1185">Reference proteome</keyword>